<reference evidence="2" key="2">
    <citation type="journal article" date="2022" name="Sci. Rep.">
        <title>In silico prediction of the enzymes involved in the degradation of the herbicide molinate by Gulosibacter molinativorax ON4T.</title>
        <authorList>
            <person name="Lopes A.R."/>
            <person name="Bunin E."/>
            <person name="Viana A.T."/>
            <person name="Froufe H."/>
            <person name="Munoz-Merida A."/>
            <person name="Pinho D."/>
            <person name="Figueiredo J."/>
            <person name="Barroso C."/>
            <person name="Vaz-Moreira I."/>
            <person name="Bellanger X."/>
            <person name="Egas C."/>
            <person name="Nunes O.C."/>
        </authorList>
    </citation>
    <scope>NUCLEOTIDE SEQUENCE</scope>
    <source>
        <strain evidence="2">ON4</strain>
    </source>
</reference>
<reference evidence="2" key="1">
    <citation type="submission" date="2018-03" db="EMBL/GenBank/DDBJ databases">
        <authorList>
            <person name="Nunes O.C."/>
            <person name="Lopes A.R."/>
            <person name="Froufe H."/>
            <person name="Munoz-Merida A."/>
            <person name="Barroso C."/>
            <person name="Egas C."/>
        </authorList>
    </citation>
    <scope>NUCLEOTIDE SEQUENCE</scope>
    <source>
        <strain evidence="2">ON4</strain>
    </source>
</reference>
<feature type="transmembrane region" description="Helical" evidence="1">
    <location>
        <begin position="46"/>
        <end position="67"/>
    </location>
</feature>
<name>A0ABT7C6T6_9MICO</name>
<keyword evidence="3" id="KW-1185">Reference proteome</keyword>
<dbReference type="EMBL" id="PXVD01000007">
    <property type="protein sequence ID" value="MDJ1370908.1"/>
    <property type="molecule type" value="Genomic_DNA"/>
</dbReference>
<proteinExistence type="predicted"/>
<evidence type="ECO:0008006" key="4">
    <source>
        <dbReference type="Google" id="ProtNLM"/>
    </source>
</evidence>
<feature type="transmembrane region" description="Helical" evidence="1">
    <location>
        <begin position="79"/>
        <end position="99"/>
    </location>
</feature>
<protein>
    <recommendedName>
        <fullName evidence="4">Cell division protein CrgA</fullName>
    </recommendedName>
</protein>
<keyword evidence="1" id="KW-0472">Membrane</keyword>
<keyword evidence="1" id="KW-0812">Transmembrane</keyword>
<organism evidence="2 3">
    <name type="scientific">Gulosibacter molinativorax</name>
    <dbReference type="NCBI Taxonomy" id="256821"/>
    <lineage>
        <taxon>Bacteria</taxon>
        <taxon>Bacillati</taxon>
        <taxon>Actinomycetota</taxon>
        <taxon>Actinomycetes</taxon>
        <taxon>Micrococcales</taxon>
        <taxon>Microbacteriaceae</taxon>
        <taxon>Gulosibacter</taxon>
    </lineage>
</organism>
<comment type="caution">
    <text evidence="2">The sequence shown here is derived from an EMBL/GenBank/DDBJ whole genome shotgun (WGS) entry which is preliminary data.</text>
</comment>
<dbReference type="RefSeq" id="WP_026936245.1">
    <property type="nucleotide sequence ID" value="NZ_CP028426.1"/>
</dbReference>
<gene>
    <name evidence="2" type="ORF">C7K25_05940</name>
</gene>
<evidence type="ECO:0000313" key="3">
    <source>
        <dbReference type="Proteomes" id="UP001170379"/>
    </source>
</evidence>
<keyword evidence="1" id="KW-1133">Transmembrane helix</keyword>
<accession>A0ABT7C6T6</accession>
<dbReference type="PROSITE" id="PS51257">
    <property type="entry name" value="PROKAR_LIPOPROTEIN"/>
    <property type="match status" value="1"/>
</dbReference>
<sequence>MQLQRLRIGLLGLGAAAMLLVLTACTAGPGIPPESGTEVAGFWPGLWHGLIAPITFIVSLFNSNVSIYEVHNNGGWYDFGFLFGLSIVFGGMGGGGFAARGGRSK</sequence>
<evidence type="ECO:0000313" key="2">
    <source>
        <dbReference type="EMBL" id="MDJ1370908.1"/>
    </source>
</evidence>
<evidence type="ECO:0000256" key="1">
    <source>
        <dbReference type="SAM" id="Phobius"/>
    </source>
</evidence>
<dbReference type="Proteomes" id="UP001170379">
    <property type="component" value="Unassembled WGS sequence"/>
</dbReference>